<dbReference type="Proteomes" id="UP000196158">
    <property type="component" value="Unassembled WGS sequence"/>
</dbReference>
<protein>
    <recommendedName>
        <fullName evidence="6">Acetyl-CoA acetyltransferase</fullName>
        <ecNumber evidence="2">2.3.1.9</ecNumber>
    </recommendedName>
    <alternativeName>
        <fullName evidence="7">Ergosterol biosynthesis protein 10</fullName>
    </alternativeName>
</protein>
<dbReference type="GO" id="GO:0005739">
    <property type="term" value="C:mitochondrion"/>
    <property type="evidence" value="ECO:0007669"/>
    <property type="project" value="TreeGrafter"/>
</dbReference>
<dbReference type="CDD" id="cd00751">
    <property type="entry name" value="thiolase"/>
    <property type="match status" value="1"/>
</dbReference>
<dbReference type="AlphaFoldDB" id="A0A1X7RAX9"/>
<keyword evidence="4 9" id="KW-0012">Acyltransferase</keyword>
<dbReference type="SUPFAM" id="SSF53901">
    <property type="entry name" value="Thiolase-like"/>
    <property type="match status" value="2"/>
</dbReference>
<feature type="domain" description="Thiolase N-terminal" evidence="10">
    <location>
        <begin position="5"/>
        <end position="266"/>
    </location>
</feature>
<accession>A0A1X7RAX9</accession>
<comment type="pathway">
    <text evidence="5">Metabolic intermediate biosynthesis; (R)-mevalonate biosynthesis; (R)-mevalonate from acetyl-CoA: step 1/3.</text>
</comment>
<dbReference type="Pfam" id="PF02803">
    <property type="entry name" value="Thiolase_C"/>
    <property type="match status" value="1"/>
</dbReference>
<dbReference type="PANTHER" id="PTHR18919">
    <property type="entry name" value="ACETYL-COA C-ACYLTRANSFERASE"/>
    <property type="match status" value="1"/>
</dbReference>
<dbReference type="GO" id="GO:0006635">
    <property type="term" value="P:fatty acid beta-oxidation"/>
    <property type="evidence" value="ECO:0007669"/>
    <property type="project" value="TreeGrafter"/>
</dbReference>
<evidence type="ECO:0000256" key="9">
    <source>
        <dbReference type="RuleBase" id="RU003557"/>
    </source>
</evidence>
<dbReference type="PANTHER" id="PTHR18919:SF165">
    <property type="entry name" value="ACETYL-COA ACETYLTRANSFERASE"/>
    <property type="match status" value="1"/>
</dbReference>
<dbReference type="EC" id="2.3.1.9" evidence="2"/>
<keyword evidence="3 9" id="KW-0808">Transferase</keyword>
<feature type="active site" description="Proton acceptor" evidence="8">
    <location>
        <position position="354"/>
    </location>
</feature>
<dbReference type="PROSITE" id="PS00737">
    <property type="entry name" value="THIOLASE_2"/>
    <property type="match status" value="1"/>
</dbReference>
<dbReference type="GO" id="GO:0006696">
    <property type="term" value="P:ergosterol biosynthetic process"/>
    <property type="evidence" value="ECO:0007669"/>
    <property type="project" value="TreeGrafter"/>
</dbReference>
<dbReference type="OrthoDB" id="5404651at2759"/>
<feature type="active site" description="Acyl-thioester intermediate" evidence="8">
    <location>
        <position position="91"/>
    </location>
</feature>
<dbReference type="PROSITE" id="PS00099">
    <property type="entry name" value="THIOLASE_3"/>
    <property type="match status" value="1"/>
</dbReference>
<evidence type="ECO:0000259" key="11">
    <source>
        <dbReference type="Pfam" id="PF02803"/>
    </source>
</evidence>
<dbReference type="InterPro" id="IPR020615">
    <property type="entry name" value="Thiolase_acyl_enz_int_AS"/>
</dbReference>
<evidence type="ECO:0000256" key="2">
    <source>
        <dbReference type="ARBA" id="ARBA00012705"/>
    </source>
</evidence>
<evidence type="ECO:0000256" key="7">
    <source>
        <dbReference type="ARBA" id="ARBA00084041"/>
    </source>
</evidence>
<dbReference type="STRING" id="1789683.A0A1X7RAX9"/>
<dbReference type="InterPro" id="IPR020617">
    <property type="entry name" value="Thiolase_C"/>
</dbReference>
<organism evidence="12 13">
    <name type="scientific">Maudiozyma saulgeensis</name>
    <dbReference type="NCBI Taxonomy" id="1789683"/>
    <lineage>
        <taxon>Eukaryota</taxon>
        <taxon>Fungi</taxon>
        <taxon>Dikarya</taxon>
        <taxon>Ascomycota</taxon>
        <taxon>Saccharomycotina</taxon>
        <taxon>Saccharomycetes</taxon>
        <taxon>Saccharomycetales</taxon>
        <taxon>Saccharomycetaceae</taxon>
        <taxon>Maudiozyma</taxon>
    </lineage>
</organism>
<dbReference type="GO" id="GO:0003985">
    <property type="term" value="F:acetyl-CoA C-acetyltransferase activity"/>
    <property type="evidence" value="ECO:0007669"/>
    <property type="project" value="UniProtKB-EC"/>
</dbReference>
<sequence length="398" mass="41668">MSNNVYIVAATRTPIGAFQGSLSSKTAVELGSIAVKGALERVPQLNPASDFDEIIYGNVLSANLGQNPARQVAIGAGVSNTIVASTVNKVCASAMKAVILGSQSIKCGNADVVIAGGCESMTNTPYYLPSARAGAKFGDAKLVDGVQRDGLNDAYDGLAMGVHAEKCAKDWDITREQQDDFAIASYQKAQQSTNDGKFTHEITPVTIKGFRGKADTIVEKDDEPSRLNIDKLRSARTVFQKENGTVTAPNASPINDGAAAIILVSERKLKELNLTPLAIVKGWGEAAQNPCDYTWSPSLAVPKALKHAGIEDINSIDYFEFNEAFSVVGLANTKILKLDPSKVNVYGGAVAIGHPLGCSGARIIVTLLSILNQEAGKLGVAAICNGGGGASSVVIEKC</sequence>
<dbReference type="PIRSF" id="PIRSF000429">
    <property type="entry name" value="Ac-CoA_Ac_transf"/>
    <property type="match status" value="1"/>
</dbReference>
<evidence type="ECO:0000313" key="12">
    <source>
        <dbReference type="EMBL" id="SMN22812.1"/>
    </source>
</evidence>
<dbReference type="InterPro" id="IPR020610">
    <property type="entry name" value="Thiolase_AS"/>
</dbReference>
<evidence type="ECO:0000256" key="4">
    <source>
        <dbReference type="ARBA" id="ARBA00023315"/>
    </source>
</evidence>
<feature type="active site" description="Proton acceptor" evidence="8">
    <location>
        <position position="384"/>
    </location>
</feature>
<evidence type="ECO:0000313" key="13">
    <source>
        <dbReference type="Proteomes" id="UP000196158"/>
    </source>
</evidence>
<proteinExistence type="inferred from homology"/>
<dbReference type="FunFam" id="3.40.47.10:FF:000007">
    <property type="entry name" value="acetyl-CoA acetyltransferase, mitochondrial"/>
    <property type="match status" value="1"/>
</dbReference>
<name>A0A1X7RAX9_9SACH</name>
<dbReference type="InterPro" id="IPR020616">
    <property type="entry name" value="Thiolase_N"/>
</dbReference>
<dbReference type="PROSITE" id="PS00098">
    <property type="entry name" value="THIOLASE_1"/>
    <property type="match status" value="1"/>
</dbReference>
<dbReference type="InterPro" id="IPR020613">
    <property type="entry name" value="Thiolase_CS"/>
</dbReference>
<dbReference type="EMBL" id="FXLY01000014">
    <property type="protein sequence ID" value="SMN22812.1"/>
    <property type="molecule type" value="Genomic_DNA"/>
</dbReference>
<reference evidence="12 13" key="1">
    <citation type="submission" date="2017-04" db="EMBL/GenBank/DDBJ databases">
        <authorList>
            <person name="Afonso C.L."/>
            <person name="Miller P.J."/>
            <person name="Scott M.A."/>
            <person name="Spackman E."/>
            <person name="Goraichik I."/>
            <person name="Dimitrov K.M."/>
            <person name="Suarez D.L."/>
            <person name="Swayne D.E."/>
        </authorList>
    </citation>
    <scope>NUCLEOTIDE SEQUENCE [LARGE SCALE GENOMIC DNA]</scope>
</reference>
<keyword evidence="13" id="KW-1185">Reference proteome</keyword>
<evidence type="ECO:0000256" key="5">
    <source>
        <dbReference type="ARBA" id="ARBA00037924"/>
    </source>
</evidence>
<evidence type="ECO:0000256" key="8">
    <source>
        <dbReference type="PIRSR" id="PIRSR000429-1"/>
    </source>
</evidence>
<dbReference type="NCBIfam" id="TIGR01930">
    <property type="entry name" value="AcCoA-C-Actrans"/>
    <property type="match status" value="1"/>
</dbReference>
<evidence type="ECO:0000256" key="3">
    <source>
        <dbReference type="ARBA" id="ARBA00022679"/>
    </source>
</evidence>
<dbReference type="Pfam" id="PF00108">
    <property type="entry name" value="Thiolase_N"/>
    <property type="match status" value="1"/>
</dbReference>
<comment type="similarity">
    <text evidence="1 9">Belongs to the thiolase-like superfamily. Thiolase family.</text>
</comment>
<gene>
    <name evidence="12" type="ORF">KASA_0E00583G</name>
</gene>
<dbReference type="InterPro" id="IPR016039">
    <property type="entry name" value="Thiolase-like"/>
</dbReference>
<evidence type="ECO:0000256" key="6">
    <source>
        <dbReference type="ARBA" id="ARBA00044137"/>
    </source>
</evidence>
<evidence type="ECO:0000256" key="1">
    <source>
        <dbReference type="ARBA" id="ARBA00010982"/>
    </source>
</evidence>
<dbReference type="Gene3D" id="3.40.47.10">
    <property type="match status" value="1"/>
</dbReference>
<dbReference type="InterPro" id="IPR002155">
    <property type="entry name" value="Thiolase"/>
</dbReference>
<feature type="domain" description="Thiolase C-terminal" evidence="11">
    <location>
        <begin position="274"/>
        <end position="397"/>
    </location>
</feature>
<evidence type="ECO:0000259" key="10">
    <source>
        <dbReference type="Pfam" id="PF00108"/>
    </source>
</evidence>